<organism evidence="1">
    <name type="scientific">Arundo donax</name>
    <name type="common">Giant reed</name>
    <name type="synonym">Donax arundinaceus</name>
    <dbReference type="NCBI Taxonomy" id="35708"/>
    <lineage>
        <taxon>Eukaryota</taxon>
        <taxon>Viridiplantae</taxon>
        <taxon>Streptophyta</taxon>
        <taxon>Embryophyta</taxon>
        <taxon>Tracheophyta</taxon>
        <taxon>Spermatophyta</taxon>
        <taxon>Magnoliopsida</taxon>
        <taxon>Liliopsida</taxon>
        <taxon>Poales</taxon>
        <taxon>Poaceae</taxon>
        <taxon>PACMAD clade</taxon>
        <taxon>Arundinoideae</taxon>
        <taxon>Arundineae</taxon>
        <taxon>Arundo</taxon>
    </lineage>
</organism>
<dbReference type="EMBL" id="GBRH01258423">
    <property type="protein sequence ID" value="JAD39472.1"/>
    <property type="molecule type" value="Transcribed_RNA"/>
</dbReference>
<dbReference type="AlphaFoldDB" id="A0A0A8ZXF7"/>
<reference evidence="1" key="1">
    <citation type="submission" date="2014-09" db="EMBL/GenBank/DDBJ databases">
        <authorList>
            <person name="Magalhaes I.L.F."/>
            <person name="Oliveira U."/>
            <person name="Santos F.R."/>
            <person name="Vidigal T.H.D.A."/>
            <person name="Brescovit A.D."/>
            <person name="Santos A.J."/>
        </authorList>
    </citation>
    <scope>NUCLEOTIDE SEQUENCE</scope>
    <source>
        <tissue evidence="1">Shoot tissue taken approximately 20 cm above the soil surface</tissue>
    </source>
</reference>
<reference evidence="1" key="2">
    <citation type="journal article" date="2015" name="Data Brief">
        <title>Shoot transcriptome of the giant reed, Arundo donax.</title>
        <authorList>
            <person name="Barrero R.A."/>
            <person name="Guerrero F.D."/>
            <person name="Moolhuijzen P."/>
            <person name="Goolsby J.A."/>
            <person name="Tidwell J."/>
            <person name="Bellgard S.E."/>
            <person name="Bellgard M.I."/>
        </authorList>
    </citation>
    <scope>NUCLEOTIDE SEQUENCE</scope>
    <source>
        <tissue evidence="1">Shoot tissue taken approximately 20 cm above the soil surface</tissue>
    </source>
</reference>
<evidence type="ECO:0000313" key="1">
    <source>
        <dbReference type="EMBL" id="JAD39472.1"/>
    </source>
</evidence>
<proteinExistence type="predicted"/>
<accession>A0A0A8ZXF7</accession>
<sequence length="43" mass="5127">MFLMLQICLKRKFRRMAALHHPLILIVSRPWIQNPQEEPVGTN</sequence>
<protein>
    <submittedName>
        <fullName evidence="1">Uncharacterized protein</fullName>
    </submittedName>
</protein>
<name>A0A0A8ZXF7_ARUDO</name>